<evidence type="ECO:0000313" key="9">
    <source>
        <dbReference type="EMBL" id="MBP2322996.1"/>
    </source>
</evidence>
<dbReference type="PRINTS" id="PR00723">
    <property type="entry name" value="SUBTILISIN"/>
</dbReference>
<dbReference type="PROSITE" id="PS00138">
    <property type="entry name" value="SUBTILASE_SER"/>
    <property type="match status" value="1"/>
</dbReference>
<dbReference type="InterPro" id="IPR023827">
    <property type="entry name" value="Peptidase_S8_Asp-AS"/>
</dbReference>
<accession>A0ABS4TEZ0</accession>
<comment type="similarity">
    <text evidence="1 5 6">Belongs to the peptidase S8 family.</text>
</comment>
<evidence type="ECO:0000256" key="6">
    <source>
        <dbReference type="RuleBase" id="RU003355"/>
    </source>
</evidence>
<dbReference type="Gene3D" id="3.40.50.200">
    <property type="entry name" value="Peptidase S8/S53 domain"/>
    <property type="match status" value="2"/>
</dbReference>
<dbReference type="InterPro" id="IPR023828">
    <property type="entry name" value="Peptidase_S8_Ser-AS"/>
</dbReference>
<dbReference type="EMBL" id="JAGINW010000001">
    <property type="protein sequence ID" value="MBP2322996.1"/>
    <property type="molecule type" value="Genomic_DNA"/>
</dbReference>
<gene>
    <name evidence="9" type="ORF">JOF56_003381</name>
</gene>
<reference evidence="9 10" key="1">
    <citation type="submission" date="2021-03" db="EMBL/GenBank/DDBJ databases">
        <title>Sequencing the genomes of 1000 actinobacteria strains.</title>
        <authorList>
            <person name="Klenk H.-P."/>
        </authorList>
    </citation>
    <scope>NUCLEOTIDE SEQUENCE [LARGE SCALE GENOMIC DNA]</scope>
    <source>
        <strain evidence="9 10">DSM 46670</strain>
    </source>
</reference>
<organism evidence="9 10">
    <name type="scientific">Kibdelosporangium banguiense</name>
    <dbReference type="NCBI Taxonomy" id="1365924"/>
    <lineage>
        <taxon>Bacteria</taxon>
        <taxon>Bacillati</taxon>
        <taxon>Actinomycetota</taxon>
        <taxon>Actinomycetes</taxon>
        <taxon>Pseudonocardiales</taxon>
        <taxon>Pseudonocardiaceae</taxon>
        <taxon>Kibdelosporangium</taxon>
    </lineage>
</organism>
<dbReference type="SUPFAM" id="SSF52743">
    <property type="entry name" value="Subtilisin-like"/>
    <property type="match status" value="1"/>
</dbReference>
<dbReference type="InterPro" id="IPR036852">
    <property type="entry name" value="Peptidase_S8/S53_dom_sf"/>
</dbReference>
<dbReference type="InterPro" id="IPR050131">
    <property type="entry name" value="Peptidase_S8_subtilisin-like"/>
</dbReference>
<dbReference type="RefSeq" id="WP_245378282.1">
    <property type="nucleotide sequence ID" value="NZ_JAGINW010000001.1"/>
</dbReference>
<dbReference type="PANTHER" id="PTHR43806">
    <property type="entry name" value="PEPTIDASE S8"/>
    <property type="match status" value="1"/>
</dbReference>
<evidence type="ECO:0000256" key="4">
    <source>
        <dbReference type="ARBA" id="ARBA00022825"/>
    </source>
</evidence>
<dbReference type="Pfam" id="PF00082">
    <property type="entry name" value="Peptidase_S8"/>
    <property type="match status" value="1"/>
</dbReference>
<name>A0ABS4TEZ0_9PSEU</name>
<comment type="caution">
    <text evidence="9">The sequence shown here is derived from an EMBL/GenBank/DDBJ whole genome shotgun (WGS) entry which is preliminary data.</text>
</comment>
<feature type="domain" description="Peptidase S8/S53" evidence="8">
    <location>
        <begin position="161"/>
        <end position="593"/>
    </location>
</feature>
<proteinExistence type="inferred from homology"/>
<evidence type="ECO:0000259" key="8">
    <source>
        <dbReference type="Pfam" id="PF00082"/>
    </source>
</evidence>
<evidence type="ECO:0000256" key="7">
    <source>
        <dbReference type="SAM" id="MobiDB-lite"/>
    </source>
</evidence>
<keyword evidence="10" id="KW-1185">Reference proteome</keyword>
<dbReference type="InterPro" id="IPR000209">
    <property type="entry name" value="Peptidase_S8/S53_dom"/>
</dbReference>
<dbReference type="Gene3D" id="2.60.120.380">
    <property type="match status" value="1"/>
</dbReference>
<evidence type="ECO:0000256" key="2">
    <source>
        <dbReference type="ARBA" id="ARBA00022670"/>
    </source>
</evidence>
<dbReference type="PROSITE" id="PS00136">
    <property type="entry name" value="SUBTILASE_ASP"/>
    <property type="match status" value="1"/>
</dbReference>
<keyword evidence="4 5" id="KW-0720">Serine protease</keyword>
<evidence type="ECO:0000256" key="3">
    <source>
        <dbReference type="ARBA" id="ARBA00022801"/>
    </source>
</evidence>
<dbReference type="InterPro" id="IPR015500">
    <property type="entry name" value="Peptidase_S8_subtilisin-rel"/>
</dbReference>
<dbReference type="InterPro" id="IPR022398">
    <property type="entry name" value="Peptidase_S8_His-AS"/>
</dbReference>
<feature type="region of interest" description="Disordered" evidence="7">
    <location>
        <begin position="116"/>
        <end position="136"/>
    </location>
</feature>
<protein>
    <submittedName>
        <fullName evidence="9">Subtilisin family serine protease</fullName>
    </submittedName>
</protein>
<dbReference type="PANTHER" id="PTHR43806:SF11">
    <property type="entry name" value="CEREVISIN-RELATED"/>
    <property type="match status" value="1"/>
</dbReference>
<dbReference type="PROSITE" id="PS51892">
    <property type="entry name" value="SUBTILASE"/>
    <property type="match status" value="1"/>
</dbReference>
<evidence type="ECO:0000256" key="5">
    <source>
        <dbReference type="PROSITE-ProRule" id="PRU01240"/>
    </source>
</evidence>
<dbReference type="GO" id="GO:0008233">
    <property type="term" value="F:peptidase activity"/>
    <property type="evidence" value="ECO:0007669"/>
    <property type="project" value="UniProtKB-KW"/>
</dbReference>
<feature type="active site" description="Charge relay system" evidence="5">
    <location>
        <position position="170"/>
    </location>
</feature>
<dbReference type="GO" id="GO:0006508">
    <property type="term" value="P:proteolysis"/>
    <property type="evidence" value="ECO:0007669"/>
    <property type="project" value="UniProtKB-KW"/>
</dbReference>
<keyword evidence="2 5" id="KW-0645">Protease</keyword>
<evidence type="ECO:0000313" key="10">
    <source>
        <dbReference type="Proteomes" id="UP001519332"/>
    </source>
</evidence>
<evidence type="ECO:0000256" key="1">
    <source>
        <dbReference type="ARBA" id="ARBA00011073"/>
    </source>
</evidence>
<sequence>MSTALLGLAAPSALAVQPTPEQPVPADKKSLDSNDRALIAEAEKTGKTEVTILVAAEKGKTDAAADELRRLGSVVKSVDKDVDYLKVTLPPEAARKAVKLDAVRAIDVDSVIARDEPSTQGMTDPLPQPAPGPKTPRVNPYMPTGDTHAAQFSQLFPFWDGKGVTVGIVDSGIDLDHPALTKTSRGERKVVDWYNANPPTSGDNTWVPMSKTTFTGSFSASGRTWTAPATGGPYSFGLFTENAGDFANAASELAGDVNRDGDKLDRFGVLQDVATKEVRVDLNGNGNFTDETAMIDYKVKQDVGHFGTDNPATPAVSEQVPFTVQTDKSLYGPTDTPYVNLGIAGAAHGSHVSGIAAGNALLDGRMSGAAPGANLLAVKACFSTPSCTTSGMIDGVVYAAKNGADVINVSIGSLPALNDGNGAGTTIYNRVIEQYNVQVFFSAGNSGSGANTIGDPSVASDVVSVGSYITRDTWLSNYGSKTAQKENLHPFSSRGPAEDGGFKPNIIAPGSAISAIPRWQAQGAVPGTYVLPNGYGHLQGTSMASPQATGAAALLVSAYKQTHGGKRPSVSDLRNAIYSSARFIDNYGAYEQGNGLFDVFGAFFQLAINPNPDTVTASVEVNTVLDAFLPTPGVGIGIHDREGVQRGKKYTRTYTFTRTTGSKGTVPYRLRWVGNDGTFSSPGVVNLPLNKPVKVDVRVDPGKAGIHSASLQLDNPFTPGIDSRTLNTVFVPQEFNAGTKFTYTVSGKIARNQTQNFFVRVPQGTTGLKVDLTGGGATPGAGQVRFIRVDPRGIPIDPTGTTSCYNPDAGAGCTSGLPATRTVNNPISGVWEVYVEARRTSDTGLAPFSLTVSAITTAISPNPDVIDTIQTGVPLPRNYTVSSTAAAFTGKLAGGPLSSSLVIRPTIADLAQQQRAIQVLPGSTSLRAAIGNTSDGTADLDLFLFNCTTGTCVLAAQSADGDSDEAVSVANPAAGLWVTLVDGFSVPAGTTEFDYTDVFASPALGNVAVNDTDKLRPIGTVWNAPGTVTVNAALPAGRKLLGELAVQTSDGGIVGNGVVQINAVS</sequence>
<feature type="active site" description="Charge relay system" evidence="5">
    <location>
        <position position="348"/>
    </location>
</feature>
<dbReference type="PROSITE" id="PS00137">
    <property type="entry name" value="SUBTILASE_HIS"/>
    <property type="match status" value="1"/>
</dbReference>
<dbReference type="Proteomes" id="UP001519332">
    <property type="component" value="Unassembled WGS sequence"/>
</dbReference>
<keyword evidence="3 5" id="KW-0378">Hydrolase</keyword>
<feature type="active site" description="Charge relay system" evidence="5">
    <location>
        <position position="542"/>
    </location>
</feature>